<comment type="subcellular location">
    <subcellularLocation>
        <location evidence="1">Cell membrane</location>
        <topology evidence="1">Multi-pass membrane protein</topology>
    </subcellularLocation>
</comment>
<dbReference type="Pfam" id="PF03899">
    <property type="entry name" value="ATP-synt_I"/>
    <property type="match status" value="1"/>
</dbReference>
<keyword evidence="3 6" id="KW-0812">Transmembrane</keyword>
<evidence type="ECO:0000256" key="2">
    <source>
        <dbReference type="ARBA" id="ARBA00022475"/>
    </source>
</evidence>
<dbReference type="EMBL" id="CP002629">
    <property type="protein sequence ID" value="AEB10684.1"/>
    <property type="molecule type" value="Genomic_DNA"/>
</dbReference>
<evidence type="ECO:0000313" key="7">
    <source>
        <dbReference type="EMBL" id="AEB10684.1"/>
    </source>
</evidence>
<dbReference type="STRING" id="880072.Desac_2884"/>
<feature type="transmembrane region" description="Helical" evidence="6">
    <location>
        <begin position="77"/>
        <end position="101"/>
    </location>
</feature>
<evidence type="ECO:0000256" key="4">
    <source>
        <dbReference type="ARBA" id="ARBA00022989"/>
    </source>
</evidence>
<keyword evidence="2" id="KW-1003">Cell membrane</keyword>
<evidence type="ECO:0000256" key="5">
    <source>
        <dbReference type="ARBA" id="ARBA00023136"/>
    </source>
</evidence>
<evidence type="ECO:0000256" key="3">
    <source>
        <dbReference type="ARBA" id="ARBA00022692"/>
    </source>
</evidence>
<dbReference type="InterPro" id="IPR005598">
    <property type="entry name" value="ATP_synth_I"/>
</dbReference>
<feature type="transmembrane region" description="Helical" evidence="6">
    <location>
        <begin position="107"/>
        <end position="127"/>
    </location>
</feature>
<sequence length="148" mass="16660">MSGELLTPRTMKLSCWITLAALTCLGWLGRGPQCAGGILVGGLLIIGNFYTMAYILRSTLNRTYRSREEWQTAGRQAVFFMTLKYILRFSVLAVIIFFLVKYEWVDIFGLVLGLSTVMLTLIVLGIFEFRKIFFKEALAVDGTSNSHS</sequence>
<name>F2NE54_DESAR</name>
<evidence type="ECO:0000256" key="1">
    <source>
        <dbReference type="ARBA" id="ARBA00004651"/>
    </source>
</evidence>
<protein>
    <recommendedName>
        <fullName evidence="9">ATP synthase subunit I</fullName>
    </recommendedName>
</protein>
<dbReference type="eggNOG" id="ENOG5032U2S">
    <property type="taxonomic scope" value="Bacteria"/>
</dbReference>
<dbReference type="KEGG" id="dao:Desac_2884"/>
<evidence type="ECO:0008006" key="9">
    <source>
        <dbReference type="Google" id="ProtNLM"/>
    </source>
</evidence>
<keyword evidence="5 6" id="KW-0472">Membrane</keyword>
<accession>F2NE54</accession>
<evidence type="ECO:0000313" key="8">
    <source>
        <dbReference type="Proteomes" id="UP000000483"/>
    </source>
</evidence>
<dbReference type="GO" id="GO:0005886">
    <property type="term" value="C:plasma membrane"/>
    <property type="evidence" value="ECO:0007669"/>
    <property type="project" value="UniProtKB-SubCell"/>
</dbReference>
<feature type="transmembrane region" description="Helical" evidence="6">
    <location>
        <begin position="35"/>
        <end position="56"/>
    </location>
</feature>
<dbReference type="RefSeq" id="WP_013707793.1">
    <property type="nucleotide sequence ID" value="NC_015388.1"/>
</dbReference>
<keyword evidence="4 6" id="KW-1133">Transmembrane helix</keyword>
<proteinExistence type="predicted"/>
<evidence type="ECO:0000256" key="6">
    <source>
        <dbReference type="SAM" id="Phobius"/>
    </source>
</evidence>
<dbReference type="AlphaFoldDB" id="F2NE54"/>
<dbReference type="HOGENOM" id="CLU_1755880_0_0_7"/>
<keyword evidence="8" id="KW-1185">Reference proteome</keyword>
<reference evidence="8" key="2">
    <citation type="submission" date="2011-03" db="EMBL/GenBank/DDBJ databases">
        <title>The complete genome of Desulfobacca acetoxidans DSM 11109.</title>
        <authorList>
            <consortium name="US DOE Joint Genome Institute (JGI-PGF)"/>
            <person name="Lucas S."/>
            <person name="Copeland A."/>
            <person name="Lapidus A."/>
            <person name="Bruce D."/>
            <person name="Goodwin L."/>
            <person name="Pitluck S."/>
            <person name="Peters L."/>
            <person name="Kyrpides N."/>
            <person name="Mavromatis K."/>
            <person name="Ivanova N."/>
            <person name="Ovchinnikova G."/>
            <person name="Teshima H."/>
            <person name="Detter J.C."/>
            <person name="Han C."/>
            <person name="Land M."/>
            <person name="Hauser L."/>
            <person name="Markowitz V."/>
            <person name="Cheng J.-F."/>
            <person name="Hugenholtz P."/>
            <person name="Woyke T."/>
            <person name="Wu D."/>
            <person name="Spring S."/>
            <person name="Schueler E."/>
            <person name="Brambilla E."/>
            <person name="Klenk H.-P."/>
            <person name="Eisen J.A."/>
        </authorList>
    </citation>
    <scope>NUCLEOTIDE SEQUENCE [LARGE SCALE GENOMIC DNA]</scope>
    <source>
        <strain evidence="8">ATCC 700848 / DSM 11109 / ASRB2</strain>
    </source>
</reference>
<gene>
    <name evidence="7" type="ordered locus">Desac_2884</name>
</gene>
<reference evidence="7 8" key="1">
    <citation type="journal article" date="2011" name="Stand. Genomic Sci.">
        <title>Complete genome sequence of the acetate-degrading sulfate reducer Desulfobacca acetoxidans type strain (ASRB2).</title>
        <authorList>
            <person name="Goker M."/>
            <person name="Teshima H."/>
            <person name="Lapidus A."/>
            <person name="Nolan M."/>
            <person name="Lucas S."/>
            <person name="Hammon N."/>
            <person name="Deshpande S."/>
            <person name="Cheng J.F."/>
            <person name="Tapia R."/>
            <person name="Han C."/>
            <person name="Goodwin L."/>
            <person name="Pitluck S."/>
            <person name="Huntemann M."/>
            <person name="Liolios K."/>
            <person name="Ivanova N."/>
            <person name="Pagani I."/>
            <person name="Mavromatis K."/>
            <person name="Ovchinikova G."/>
            <person name="Pati A."/>
            <person name="Chen A."/>
            <person name="Palaniappan K."/>
            <person name="Land M."/>
            <person name="Hauser L."/>
            <person name="Brambilla E.M."/>
            <person name="Rohde M."/>
            <person name="Spring S."/>
            <person name="Detter J.C."/>
            <person name="Woyke T."/>
            <person name="Bristow J."/>
            <person name="Eisen J.A."/>
            <person name="Markowitz V."/>
            <person name="Hugenholtz P."/>
            <person name="Kyrpides N.C."/>
            <person name="Klenk H.P."/>
        </authorList>
    </citation>
    <scope>NUCLEOTIDE SEQUENCE [LARGE SCALE GENOMIC DNA]</scope>
    <source>
        <strain evidence="8">ATCC 700848 / DSM 11109 / ASRB2</strain>
    </source>
</reference>
<feature type="transmembrane region" description="Helical" evidence="6">
    <location>
        <begin position="12"/>
        <end position="29"/>
    </location>
</feature>
<organism evidence="7 8">
    <name type="scientific">Desulfobacca acetoxidans (strain ATCC 700848 / DSM 11109 / ASRB2)</name>
    <dbReference type="NCBI Taxonomy" id="880072"/>
    <lineage>
        <taxon>Bacteria</taxon>
        <taxon>Pseudomonadati</taxon>
        <taxon>Thermodesulfobacteriota</taxon>
        <taxon>Desulfobaccia</taxon>
        <taxon>Desulfobaccales</taxon>
        <taxon>Desulfobaccaceae</taxon>
        <taxon>Desulfobacca</taxon>
    </lineage>
</organism>
<dbReference type="Proteomes" id="UP000000483">
    <property type="component" value="Chromosome"/>
</dbReference>